<evidence type="ECO:0000256" key="2">
    <source>
        <dbReference type="ARBA" id="ARBA00022737"/>
    </source>
</evidence>
<dbReference type="InterPro" id="IPR051071">
    <property type="entry name" value="LRR-bact_E3_ubiq_ligases"/>
</dbReference>
<sequence length="787" mass="90468">MNARAAPPIWDTLPLEIAEIIFSHLPIPLVGVLRKSENPTLASVARKCYYSNLELIICNSPDESNVPRMDSSAVCMKSSEFEELANSETFDQLRIKKLSISVREDVNDSKFFHKEAFAKASSIVTDFMLEFIMDNGEVFNWASLPSSPLVWKYIREISVQSALIDPKVPPLPPNLRKLELIRKQSSWRNDDDPLTHSQPICFPPNLEEFVFHYPWGPMSVYANLPLTLRRLALLKVLNFSVEGFNELKLPNLKYLRLENIPELMEIDELLRFPSLLENLDLWWLDPYYQQYDLWELDFESFIQRKLPLKLQRLSITWCPLKTFRVGTFSNCFREMVLDHTELPSSEVRMLKFPPSLASLLIMSSRLTSLDFVKSLPESLAILNLRGNSLGCLNERDEGKRTARWSRIKFPKRLRSLNLRWNRSLFTIYPPKNFVFPPSLKDLNLESTELASVKELNIPQTLIDLDFNHLGSVEGLKNLPLLQILNLGSNKLSSVEELDIPPTLIDLDLGHNKLQRFSKTLPDGIQSVNLEHNQLRELVNFHLPVNCTKLGLSSNPLQKIQITNADNPDLKIRDFSWKSIAITALRDIYPLPQSLTRFEITGSDVCSFSEIQFPVGLKHIEATNNKINSLENVEFPPHLEVLHLRGNQISSLANVYFPDSLLRLSLDDNKITLLKSVEFPPRLEELVLLKNQISSMANVYFPDSLRRLELDHNRLASINAIQLPLMLLCLRLCNNRLSEQAMQHLDFPACLDDLHVHGNVFENFDGWKEGVRLAYPRMQIDVQMLLCK</sequence>
<gene>
    <name evidence="3" type="ORF">BABINDRAFT_10126</name>
</gene>
<evidence type="ECO:0000313" key="4">
    <source>
        <dbReference type="Proteomes" id="UP000094336"/>
    </source>
</evidence>
<dbReference type="AlphaFoldDB" id="A0A1E3QIM1"/>
<dbReference type="OrthoDB" id="7451790at2759"/>
<dbReference type="PANTHER" id="PTHR47114:SF2">
    <property type="entry name" value="OLIGODENDROCYTE-MYELIN GLYCOPROTEIN"/>
    <property type="match status" value="1"/>
</dbReference>
<dbReference type="EMBL" id="KV454440">
    <property type="protein sequence ID" value="ODQ77490.1"/>
    <property type="molecule type" value="Genomic_DNA"/>
</dbReference>
<reference evidence="4" key="1">
    <citation type="submission" date="2016-05" db="EMBL/GenBank/DDBJ databases">
        <title>Comparative genomics of biotechnologically important yeasts.</title>
        <authorList>
            <consortium name="DOE Joint Genome Institute"/>
            <person name="Riley R."/>
            <person name="Haridas S."/>
            <person name="Wolfe K.H."/>
            <person name="Lopes M.R."/>
            <person name="Hittinger C.T."/>
            <person name="Goker M."/>
            <person name="Salamov A."/>
            <person name="Wisecaver J."/>
            <person name="Long T.M."/>
            <person name="Aerts A.L."/>
            <person name="Barry K."/>
            <person name="Choi C."/>
            <person name="Clum A."/>
            <person name="Coughlan A.Y."/>
            <person name="Deshpande S."/>
            <person name="Douglass A.P."/>
            <person name="Hanson S.J."/>
            <person name="Klenk H.-P."/>
            <person name="Labutti K."/>
            <person name="Lapidus A."/>
            <person name="Lindquist E."/>
            <person name="Lipzen A."/>
            <person name="Meier-Kolthoff J.P."/>
            <person name="Ohm R.A."/>
            <person name="Otillar R.P."/>
            <person name="Pangilinan J."/>
            <person name="Peng Y."/>
            <person name="Rokas A."/>
            <person name="Rosa C.A."/>
            <person name="Scheuner C."/>
            <person name="Sibirny A.A."/>
            <person name="Slot J.C."/>
            <person name="Stielow J.B."/>
            <person name="Sun H."/>
            <person name="Kurtzman C.P."/>
            <person name="Blackwell M."/>
            <person name="Grigoriev I.V."/>
            <person name="Jeffries T.W."/>
        </authorList>
    </citation>
    <scope>NUCLEOTIDE SEQUENCE [LARGE SCALE GENOMIC DNA]</scope>
    <source>
        <strain evidence="4">NRRL Y-12698</strain>
    </source>
</reference>
<keyword evidence="2" id="KW-0677">Repeat</keyword>
<dbReference type="InterPro" id="IPR001611">
    <property type="entry name" value="Leu-rich_rpt"/>
</dbReference>
<dbReference type="RefSeq" id="XP_018982818.1">
    <property type="nucleotide sequence ID" value="XM_019126688.1"/>
</dbReference>
<dbReference type="STRING" id="984486.A0A1E3QIM1"/>
<dbReference type="SUPFAM" id="SSF52047">
    <property type="entry name" value="RNI-like"/>
    <property type="match status" value="1"/>
</dbReference>
<accession>A0A1E3QIM1</accession>
<proteinExistence type="predicted"/>
<name>A0A1E3QIM1_9ASCO</name>
<keyword evidence="4" id="KW-1185">Reference proteome</keyword>
<dbReference type="PANTHER" id="PTHR47114">
    <property type="match status" value="1"/>
</dbReference>
<dbReference type="SMART" id="SM00365">
    <property type="entry name" value="LRR_SD22"/>
    <property type="match status" value="5"/>
</dbReference>
<evidence type="ECO:0000256" key="1">
    <source>
        <dbReference type="ARBA" id="ARBA00022614"/>
    </source>
</evidence>
<dbReference type="GeneID" id="30144542"/>
<dbReference type="Gene3D" id="3.80.10.10">
    <property type="entry name" value="Ribonuclease Inhibitor"/>
    <property type="match status" value="3"/>
</dbReference>
<evidence type="ECO:0000313" key="3">
    <source>
        <dbReference type="EMBL" id="ODQ77490.1"/>
    </source>
</evidence>
<protein>
    <submittedName>
        <fullName evidence="3">Uncharacterized protein</fullName>
    </submittedName>
</protein>
<organism evidence="3 4">
    <name type="scientific">Babjeviella inositovora NRRL Y-12698</name>
    <dbReference type="NCBI Taxonomy" id="984486"/>
    <lineage>
        <taxon>Eukaryota</taxon>
        <taxon>Fungi</taxon>
        <taxon>Dikarya</taxon>
        <taxon>Ascomycota</taxon>
        <taxon>Saccharomycotina</taxon>
        <taxon>Pichiomycetes</taxon>
        <taxon>Serinales incertae sedis</taxon>
        <taxon>Babjeviella</taxon>
    </lineage>
</organism>
<dbReference type="InterPro" id="IPR032675">
    <property type="entry name" value="LRR_dom_sf"/>
</dbReference>
<dbReference type="Proteomes" id="UP000094336">
    <property type="component" value="Unassembled WGS sequence"/>
</dbReference>
<keyword evidence="1" id="KW-0433">Leucine-rich repeat</keyword>
<dbReference type="SUPFAM" id="SSF52058">
    <property type="entry name" value="L domain-like"/>
    <property type="match status" value="2"/>
</dbReference>
<dbReference type="PROSITE" id="PS51450">
    <property type="entry name" value="LRR"/>
    <property type="match status" value="2"/>
</dbReference>
<dbReference type="SMART" id="SM00364">
    <property type="entry name" value="LRR_BAC"/>
    <property type="match status" value="9"/>
</dbReference>